<organism evidence="2 3">
    <name type="scientific">Nezara viridula</name>
    <name type="common">Southern green stink bug</name>
    <name type="synonym">Cimex viridulus</name>
    <dbReference type="NCBI Taxonomy" id="85310"/>
    <lineage>
        <taxon>Eukaryota</taxon>
        <taxon>Metazoa</taxon>
        <taxon>Ecdysozoa</taxon>
        <taxon>Arthropoda</taxon>
        <taxon>Hexapoda</taxon>
        <taxon>Insecta</taxon>
        <taxon>Pterygota</taxon>
        <taxon>Neoptera</taxon>
        <taxon>Paraneoptera</taxon>
        <taxon>Hemiptera</taxon>
        <taxon>Heteroptera</taxon>
        <taxon>Panheteroptera</taxon>
        <taxon>Pentatomomorpha</taxon>
        <taxon>Pentatomoidea</taxon>
        <taxon>Pentatomidae</taxon>
        <taxon>Pentatominae</taxon>
        <taxon>Nezara</taxon>
    </lineage>
</organism>
<keyword evidence="3" id="KW-1185">Reference proteome</keyword>
<accession>A0A9P0HJY9</accession>
<protein>
    <submittedName>
        <fullName evidence="2">Uncharacterized protein</fullName>
    </submittedName>
</protein>
<gene>
    <name evidence="2" type="ORF">NEZAVI_LOCUS11778</name>
</gene>
<proteinExistence type="predicted"/>
<dbReference type="Proteomes" id="UP001152798">
    <property type="component" value="Chromosome 5"/>
</dbReference>
<evidence type="ECO:0000313" key="3">
    <source>
        <dbReference type="Proteomes" id="UP001152798"/>
    </source>
</evidence>
<name>A0A9P0HJY9_NEZVI</name>
<dbReference type="EMBL" id="OV725081">
    <property type="protein sequence ID" value="CAH1403117.1"/>
    <property type="molecule type" value="Genomic_DNA"/>
</dbReference>
<sequence length="83" mass="9810">MSNSKPNIKQTECNRITQINIYIYLFIFYFDHNNKNMIFTLQSWRCEISSDRLEGKSSKSNVSYKRSHQNNGNKGPIRSPLTY</sequence>
<dbReference type="AlphaFoldDB" id="A0A9P0HJY9"/>
<feature type="region of interest" description="Disordered" evidence="1">
    <location>
        <begin position="51"/>
        <end position="83"/>
    </location>
</feature>
<evidence type="ECO:0000256" key="1">
    <source>
        <dbReference type="SAM" id="MobiDB-lite"/>
    </source>
</evidence>
<reference evidence="2" key="1">
    <citation type="submission" date="2022-01" db="EMBL/GenBank/DDBJ databases">
        <authorList>
            <person name="King R."/>
        </authorList>
    </citation>
    <scope>NUCLEOTIDE SEQUENCE</scope>
</reference>
<evidence type="ECO:0000313" key="2">
    <source>
        <dbReference type="EMBL" id="CAH1403117.1"/>
    </source>
</evidence>
<feature type="compositionally biased region" description="Polar residues" evidence="1">
    <location>
        <begin position="58"/>
        <end position="73"/>
    </location>
</feature>